<gene>
    <name evidence="2" type="ORF">RIF23_11600</name>
</gene>
<name>A0ABU2H6L5_9ACTN</name>
<proteinExistence type="predicted"/>
<accession>A0ABU2H6L5</accession>
<dbReference type="Pfam" id="PF13400">
    <property type="entry name" value="Tad"/>
    <property type="match status" value="1"/>
</dbReference>
<evidence type="ECO:0000313" key="3">
    <source>
        <dbReference type="Proteomes" id="UP001250214"/>
    </source>
</evidence>
<evidence type="ECO:0000259" key="1">
    <source>
        <dbReference type="Pfam" id="PF13400"/>
    </source>
</evidence>
<dbReference type="Proteomes" id="UP001250214">
    <property type="component" value="Unassembled WGS sequence"/>
</dbReference>
<dbReference type="InterPro" id="IPR028087">
    <property type="entry name" value="Tad_N"/>
</dbReference>
<dbReference type="RefSeq" id="WP_310912498.1">
    <property type="nucleotide sequence ID" value="NZ_JAVLVT010000005.1"/>
</dbReference>
<keyword evidence="3" id="KW-1185">Reference proteome</keyword>
<sequence>MRRALRRGAEEGQASLLLLALMALSLLAVTVLLIRLGDAQESQTQAQRAADAAALAGAADYRDRAARSIAGGFPPGDSFQLEPARNRARTYAALNDAELLQFRASDDDNGFTGDTVRVEVRSAQCQRELDEDGSWEEWSDWLCEDEEGTAEGNVASEAAAIATVEMPDCELNLDPNQPMVCDGTPVTDYATAQELIEIHLVDEEGDYLYHELDPDEL</sequence>
<organism evidence="2 3">
    <name type="scientific">Lipingzhangella rawalii</name>
    <dbReference type="NCBI Taxonomy" id="2055835"/>
    <lineage>
        <taxon>Bacteria</taxon>
        <taxon>Bacillati</taxon>
        <taxon>Actinomycetota</taxon>
        <taxon>Actinomycetes</taxon>
        <taxon>Streptosporangiales</taxon>
        <taxon>Nocardiopsidaceae</taxon>
        <taxon>Lipingzhangella</taxon>
    </lineage>
</organism>
<dbReference type="EMBL" id="JAVLVT010000005">
    <property type="protein sequence ID" value="MDS1270943.1"/>
    <property type="molecule type" value="Genomic_DNA"/>
</dbReference>
<protein>
    <submittedName>
        <fullName evidence="2">Pilus assembly protein TadG-related protein</fullName>
    </submittedName>
</protein>
<reference evidence="3" key="1">
    <citation type="submission" date="2023-07" db="EMBL/GenBank/DDBJ databases">
        <title>Novel species in the genus Lipingzhangella isolated from Sambhar Salt Lake.</title>
        <authorList>
            <person name="Jiya N."/>
            <person name="Kajale S."/>
            <person name="Sharma A."/>
        </authorList>
    </citation>
    <scope>NUCLEOTIDE SEQUENCE [LARGE SCALE GENOMIC DNA]</scope>
    <source>
        <strain evidence="3">LS1_29</strain>
    </source>
</reference>
<comment type="caution">
    <text evidence="2">The sequence shown here is derived from an EMBL/GenBank/DDBJ whole genome shotgun (WGS) entry which is preliminary data.</text>
</comment>
<evidence type="ECO:0000313" key="2">
    <source>
        <dbReference type="EMBL" id="MDS1270943.1"/>
    </source>
</evidence>
<feature type="domain" description="Putative Flp pilus-assembly TadG-like N-terminal" evidence="1">
    <location>
        <begin position="12"/>
        <end position="60"/>
    </location>
</feature>